<dbReference type="AlphaFoldDB" id="A0ABC8T2V5"/>
<proteinExistence type="predicted"/>
<dbReference type="Proteomes" id="UP001642360">
    <property type="component" value="Unassembled WGS sequence"/>
</dbReference>
<dbReference type="InterPro" id="IPR011989">
    <property type="entry name" value="ARM-like"/>
</dbReference>
<comment type="caution">
    <text evidence="1">The sequence shown here is derived from an EMBL/GenBank/DDBJ whole genome shotgun (WGS) entry which is preliminary data.</text>
</comment>
<gene>
    <name evidence="1" type="ORF">ILEXP_LOCUS32780</name>
</gene>
<dbReference type="Gene3D" id="1.25.10.10">
    <property type="entry name" value="Leucine-rich Repeat Variant"/>
    <property type="match status" value="1"/>
</dbReference>
<accession>A0ABC8T2V5</accession>
<dbReference type="EMBL" id="CAUOFW020004074">
    <property type="protein sequence ID" value="CAK9163728.1"/>
    <property type="molecule type" value="Genomic_DNA"/>
</dbReference>
<protein>
    <submittedName>
        <fullName evidence="1">Uncharacterized protein</fullName>
    </submittedName>
</protein>
<evidence type="ECO:0000313" key="2">
    <source>
        <dbReference type="Proteomes" id="UP001642360"/>
    </source>
</evidence>
<name>A0ABC8T2V5_9AQUA</name>
<organism evidence="1 2">
    <name type="scientific">Ilex paraguariensis</name>
    <name type="common">yerba mate</name>
    <dbReference type="NCBI Taxonomy" id="185542"/>
    <lineage>
        <taxon>Eukaryota</taxon>
        <taxon>Viridiplantae</taxon>
        <taxon>Streptophyta</taxon>
        <taxon>Embryophyta</taxon>
        <taxon>Tracheophyta</taxon>
        <taxon>Spermatophyta</taxon>
        <taxon>Magnoliopsida</taxon>
        <taxon>eudicotyledons</taxon>
        <taxon>Gunneridae</taxon>
        <taxon>Pentapetalae</taxon>
        <taxon>asterids</taxon>
        <taxon>campanulids</taxon>
        <taxon>Aquifoliales</taxon>
        <taxon>Aquifoliaceae</taxon>
        <taxon>Ilex</taxon>
    </lineage>
</organism>
<evidence type="ECO:0000313" key="1">
    <source>
        <dbReference type="EMBL" id="CAK9163728.1"/>
    </source>
</evidence>
<reference evidence="1 2" key="1">
    <citation type="submission" date="2024-02" db="EMBL/GenBank/DDBJ databases">
        <authorList>
            <person name="Vignale AGUSTIN F."/>
            <person name="Sosa J E."/>
            <person name="Modenutti C."/>
        </authorList>
    </citation>
    <scope>NUCLEOTIDE SEQUENCE [LARGE SCALE GENOMIC DNA]</scope>
</reference>
<sequence>MEKVMAMACRVLCLCVDELTKLLVPAIDRVVHTLIPFLRWGQDPTVLPFPECYYAKAIRMAAASAMPKILNSAREVVESSDPEDYDHATQYVKELSDMVIGALNEASDVVSCVYLT</sequence>
<keyword evidence="2" id="KW-1185">Reference proteome</keyword>